<gene>
    <name evidence="2" type="ORF">EXIGLDRAFT_728384</name>
</gene>
<evidence type="ECO:0000256" key="1">
    <source>
        <dbReference type="SAM" id="Phobius"/>
    </source>
</evidence>
<keyword evidence="1" id="KW-1133">Transmembrane helix</keyword>
<proteinExistence type="predicted"/>
<reference evidence="2 3" key="1">
    <citation type="journal article" date="2016" name="Mol. Biol. Evol.">
        <title>Comparative Genomics of Early-Diverging Mushroom-Forming Fungi Provides Insights into the Origins of Lignocellulose Decay Capabilities.</title>
        <authorList>
            <person name="Nagy L.G."/>
            <person name="Riley R."/>
            <person name="Tritt A."/>
            <person name="Adam C."/>
            <person name="Daum C."/>
            <person name="Floudas D."/>
            <person name="Sun H."/>
            <person name="Yadav J.S."/>
            <person name="Pangilinan J."/>
            <person name="Larsson K.H."/>
            <person name="Matsuura K."/>
            <person name="Barry K."/>
            <person name="Labutti K."/>
            <person name="Kuo R."/>
            <person name="Ohm R.A."/>
            <person name="Bhattacharya S.S."/>
            <person name="Shirouzu T."/>
            <person name="Yoshinaga Y."/>
            <person name="Martin F.M."/>
            <person name="Grigoriev I.V."/>
            <person name="Hibbett D.S."/>
        </authorList>
    </citation>
    <scope>NUCLEOTIDE SEQUENCE [LARGE SCALE GENOMIC DNA]</scope>
    <source>
        <strain evidence="2 3">HHB12029</strain>
    </source>
</reference>
<dbReference type="EMBL" id="KV426271">
    <property type="protein sequence ID" value="KZV83444.1"/>
    <property type="molecule type" value="Genomic_DNA"/>
</dbReference>
<dbReference type="AlphaFoldDB" id="A0A165CYL4"/>
<protein>
    <submittedName>
        <fullName evidence="2">Uncharacterized protein</fullName>
    </submittedName>
</protein>
<keyword evidence="1" id="KW-0472">Membrane</keyword>
<keyword evidence="1" id="KW-0812">Transmembrane</keyword>
<dbReference type="Proteomes" id="UP000077266">
    <property type="component" value="Unassembled WGS sequence"/>
</dbReference>
<dbReference type="InParanoid" id="A0A165CYL4"/>
<accession>A0A165CYL4</accession>
<feature type="non-terminal residue" evidence="2">
    <location>
        <position position="1"/>
    </location>
</feature>
<evidence type="ECO:0000313" key="3">
    <source>
        <dbReference type="Proteomes" id="UP000077266"/>
    </source>
</evidence>
<organism evidence="2 3">
    <name type="scientific">Exidia glandulosa HHB12029</name>
    <dbReference type="NCBI Taxonomy" id="1314781"/>
    <lineage>
        <taxon>Eukaryota</taxon>
        <taxon>Fungi</taxon>
        <taxon>Dikarya</taxon>
        <taxon>Basidiomycota</taxon>
        <taxon>Agaricomycotina</taxon>
        <taxon>Agaricomycetes</taxon>
        <taxon>Auriculariales</taxon>
        <taxon>Exidiaceae</taxon>
        <taxon>Exidia</taxon>
    </lineage>
</organism>
<sequence>APRTVWWSSASSPEVPAHDLQASPLTFTIFDMMTFSLLALVPALIASVSAIPTSPWSTAVRAVARNEQNWSVHAARDSDTVFSVGCTAFGPGQDPVFVDTASAVTKWFNTTDVGATCSTNAEKSFFCVPPGQPQQTACDFDGALAVWDPELMDCFAFQALQTAVESTCLGGTDCGCGVFNFLGEDVPPCLVATFTLHLSGLAVVNDEDFVGEPVPSNVTVNPAPVKRDTLGPSYNDLTVCAFNNNGDVTRWCEGATTHVC</sequence>
<evidence type="ECO:0000313" key="2">
    <source>
        <dbReference type="EMBL" id="KZV83444.1"/>
    </source>
</evidence>
<keyword evidence="3" id="KW-1185">Reference proteome</keyword>
<feature type="transmembrane region" description="Helical" evidence="1">
    <location>
        <begin position="29"/>
        <end position="51"/>
    </location>
</feature>
<name>A0A165CYL4_EXIGL</name>